<protein>
    <submittedName>
        <fullName evidence="1">Uncharacterized protein</fullName>
    </submittedName>
</protein>
<dbReference type="EMBL" id="UOFG01000120">
    <property type="protein sequence ID" value="VAW60326.1"/>
    <property type="molecule type" value="Genomic_DNA"/>
</dbReference>
<proteinExistence type="predicted"/>
<sequence length="76" mass="8671">MDRRTFIAPGHISGEKPHHSVILESGWCFAEFFRVSGKALLNEKIQNKRIPNTDSILYVEYILEKCKRVAQVVVVG</sequence>
<dbReference type="AlphaFoldDB" id="A0A3B0XVU5"/>
<reference evidence="1" key="1">
    <citation type="submission" date="2018-06" db="EMBL/GenBank/DDBJ databases">
        <authorList>
            <person name="Zhirakovskaya E."/>
        </authorList>
    </citation>
    <scope>NUCLEOTIDE SEQUENCE</scope>
</reference>
<accession>A0A3B0XVU5</accession>
<evidence type="ECO:0000313" key="1">
    <source>
        <dbReference type="EMBL" id="VAW60326.1"/>
    </source>
</evidence>
<organism evidence="1">
    <name type="scientific">hydrothermal vent metagenome</name>
    <dbReference type="NCBI Taxonomy" id="652676"/>
    <lineage>
        <taxon>unclassified sequences</taxon>
        <taxon>metagenomes</taxon>
        <taxon>ecological metagenomes</taxon>
    </lineage>
</organism>
<name>A0A3B0XVU5_9ZZZZ</name>
<gene>
    <name evidence="1" type="ORF">MNBD_GAMMA11-2572</name>
</gene>